<organism evidence="2 3">
    <name type="scientific">Clostridium thailandense</name>
    <dbReference type="NCBI Taxonomy" id="2794346"/>
    <lineage>
        <taxon>Bacteria</taxon>
        <taxon>Bacillati</taxon>
        <taxon>Bacillota</taxon>
        <taxon>Clostridia</taxon>
        <taxon>Eubacteriales</taxon>
        <taxon>Clostridiaceae</taxon>
        <taxon>Clostridium</taxon>
    </lineage>
</organism>
<dbReference type="InterPro" id="IPR051922">
    <property type="entry name" value="Bact_Sporulation_Assoc"/>
</dbReference>
<dbReference type="InterPro" id="IPR007253">
    <property type="entry name" value="Cell_wall-bd_2"/>
</dbReference>
<dbReference type="AlphaFoldDB" id="A0A949WR07"/>
<name>A0A949WR07_9CLOT</name>
<evidence type="ECO:0000313" key="2">
    <source>
        <dbReference type="EMBL" id="MBV7273411.1"/>
    </source>
</evidence>
<accession>A0A949WR07</accession>
<dbReference type="RefSeq" id="WP_218320478.1">
    <property type="nucleotide sequence ID" value="NZ_JAEEGC010000044.1"/>
</dbReference>
<dbReference type="PANTHER" id="PTHR30032:SF8">
    <property type="entry name" value="GERMINATION-SPECIFIC N-ACETYLMURAMOYL-L-ALANINE AMIDASE"/>
    <property type="match status" value="1"/>
</dbReference>
<dbReference type="Pfam" id="PF04122">
    <property type="entry name" value="CW_binding_2"/>
    <property type="match status" value="3"/>
</dbReference>
<comment type="caution">
    <text evidence="2">The sequence shown here is derived from an EMBL/GenBank/DDBJ whole genome shotgun (WGS) entry which is preliminary data.</text>
</comment>
<protein>
    <submittedName>
        <fullName evidence="2">Cell wall-binding repeat-containing protein</fullName>
    </submittedName>
</protein>
<feature type="signal peptide" evidence="1">
    <location>
        <begin position="1"/>
        <end position="23"/>
    </location>
</feature>
<reference evidence="2" key="1">
    <citation type="submission" date="2020-12" db="EMBL/GenBank/DDBJ databases">
        <title>Clostridium thailandense sp. nov., a novel acetogenic bacterium isolated from peat land soil in Thailand.</title>
        <authorList>
            <person name="Chaikitkaew S."/>
            <person name="Birkeland N.K."/>
        </authorList>
    </citation>
    <scope>NUCLEOTIDE SEQUENCE</scope>
    <source>
        <strain evidence="2">PL3</strain>
    </source>
</reference>
<proteinExistence type="predicted"/>
<dbReference type="PANTHER" id="PTHR30032">
    <property type="entry name" value="N-ACETYLMURAMOYL-L-ALANINE AMIDASE-RELATED"/>
    <property type="match status" value="1"/>
</dbReference>
<feature type="chain" id="PRO_5038998162" evidence="1">
    <location>
        <begin position="24"/>
        <end position="1190"/>
    </location>
</feature>
<dbReference type="Proteomes" id="UP000694308">
    <property type="component" value="Unassembled WGS sequence"/>
</dbReference>
<keyword evidence="1" id="KW-0732">Signal</keyword>
<keyword evidence="3" id="KW-1185">Reference proteome</keyword>
<evidence type="ECO:0000256" key="1">
    <source>
        <dbReference type="SAM" id="SignalP"/>
    </source>
</evidence>
<evidence type="ECO:0000313" key="3">
    <source>
        <dbReference type="Proteomes" id="UP000694308"/>
    </source>
</evidence>
<gene>
    <name evidence="2" type="ORF">I6U48_10870</name>
</gene>
<sequence length="1190" mass="128424">MNKRSKKGLASLLFIPLALSTLALNTVHAEQSKVIRMGETDRYATAAKVAITNWNTSDSVILVSGEGYADAVSASVLAKKLNAPILLTTAETLNSDTKSAMIALKVKNVYVVGGKASISQWIRDELKNSNYNLIELQGANRYETNVAVAKQLVKLGVKADTLMLAGGEGFSDALSAAPIAAAKEEILLLGNNDDESMKSVIEFIKSNNSKVTILGTKNVINDTMYNKLDAVERVDGGIDRFETNRNVLEKFGSELKDGQIFVANASGQGYADALVAAALAGKAAAPLVLLDTTSSEATRKSLDYIKGKSAKTTGINIIGGTGVVSKETEDALNSAVANSDQVAPTEEATIKSIEMINLNQIKVEFNTAVDHNSAVDVTNYEINGTKLIPCSGLSNIPKDINAACVYYADPYNSYITLAHPRKQYDKLTFTVRNTILNTDKTKTVEGLSKDLTLSDTAVPTLKNIVMDGNNELRVEFSEAINFKSLKELKNKVKLDGKNLDDYGIDEAYTAFNDGMTVQDSSYEPVGIWGNRVSFYLNTPIPTGNHTLKVLDGDNNGLLNDAAGFIFKESSMDFKVDTNNTEPVVKSITHPEGGQIFILFDKSMDMKSAPDLSNYELNGKKLSEVPGIIAFNAEPFFDLVKIFYVPENLFNNGSNVVYISDNVKDAYGNKVAEDTRIAFTNAVDNAKPTVNSVNIIDSETIRIEYSKVVDYSYATSKSNYKLLDSKGIDITSHIKAIVNSSGTTSSDNGNTFDIKLNKYNSDDSNDDWRLNSSRYILTIKNIIDTATKANTMDEYTTTLNGSDGIAPKVTGTYAKIRSTSSEKDKVVVYFNEAMDSSALTNRGNYKFINGEGETKSLPEDTSITAGGDDKSAIVEFPSSYNVKTTGKTTTGTSNDVTALIVSNVKDEAGNELDSVAYTGIIGEMQVGAKVKVNTVKVYYAGDDLKVDVQFDKAIDTIQASDFTLGGVTPSSASISGDKITLTYKDGELASAADKQAAPIITFANGKTNNDANTKKIDLIKSQGQSALLGIKAAAQTTDETGTSIANLDDKTGNNQNTIYDYEAAPRTTCTDDTSVDFWTAEKDVNGTKVYITFDTPLDVNSGIKSDDFAFTGSNGTDIKADSAEIKGNTLIFNFDPTNKDYDNALKNSAEIAVRAKSTVSLRTIKDADGNNSNYKPSENDLKKRTIIVTNR</sequence>
<dbReference type="EMBL" id="JAEEGC010000044">
    <property type="protein sequence ID" value="MBV7273411.1"/>
    <property type="molecule type" value="Genomic_DNA"/>
</dbReference>